<dbReference type="EMBL" id="CM044708">
    <property type="protein sequence ID" value="KAI5647397.1"/>
    <property type="molecule type" value="Genomic_DNA"/>
</dbReference>
<reference evidence="2" key="1">
    <citation type="journal article" date="2023" name="Nat. Plants">
        <title>Single-cell RNA sequencing provides a high-resolution roadmap for understanding the multicellular compartmentation of specialized metabolism.</title>
        <authorList>
            <person name="Sun S."/>
            <person name="Shen X."/>
            <person name="Li Y."/>
            <person name="Li Y."/>
            <person name="Wang S."/>
            <person name="Li R."/>
            <person name="Zhang H."/>
            <person name="Shen G."/>
            <person name="Guo B."/>
            <person name="Wei J."/>
            <person name="Xu J."/>
            <person name="St-Pierre B."/>
            <person name="Chen S."/>
            <person name="Sun C."/>
        </authorList>
    </citation>
    <scope>NUCLEOTIDE SEQUENCE [LARGE SCALE GENOMIC DNA]</scope>
</reference>
<dbReference type="Proteomes" id="UP001060085">
    <property type="component" value="Linkage Group LG08"/>
</dbReference>
<evidence type="ECO:0000313" key="2">
    <source>
        <dbReference type="Proteomes" id="UP001060085"/>
    </source>
</evidence>
<comment type="caution">
    <text evidence="1">The sequence shown here is derived from an EMBL/GenBank/DDBJ whole genome shotgun (WGS) entry which is preliminary data.</text>
</comment>
<accession>A0ACB9ZKF3</accession>
<proteinExistence type="predicted"/>
<sequence length="344" mass="39425">MNDVPYLPIDIIFQILLCLPCEFLYECGRFVCKEWASIICSPSFIKAHEVNSKGGLLFQNSAQPYQSNFLNLENWGTTQLRLPFQGIPLASCRGICLYLRQSGEPATHDECIRRCFGFNISSCGRHVFYVVNLVTRQLQVLPSPGEGFYRFLHIVYVEQLGQFKVVCHFTQSRSSWLVFTMGIDMSWRKLDVTHSDSDFQSVTRPCSTAVGKYIFLPRREEGNILAINLYDESFRFIESPCGSSFPLYDLQKLGDKLSCILYSKGELLMWTLSDLEALEWVQVSNIEEVVARRKTDEGFHPLGIQWRPDPSIFARCAGTGTDDVFYVNQRSWPCVIHSNSLVKW</sequence>
<protein>
    <submittedName>
        <fullName evidence="1">Uncharacterized protein</fullName>
    </submittedName>
</protein>
<gene>
    <name evidence="1" type="ORF">M9H77_33402</name>
</gene>
<keyword evidence="2" id="KW-1185">Reference proteome</keyword>
<name>A0ACB9ZKF3_CATRO</name>
<organism evidence="1 2">
    <name type="scientific">Catharanthus roseus</name>
    <name type="common">Madagascar periwinkle</name>
    <name type="synonym">Vinca rosea</name>
    <dbReference type="NCBI Taxonomy" id="4058"/>
    <lineage>
        <taxon>Eukaryota</taxon>
        <taxon>Viridiplantae</taxon>
        <taxon>Streptophyta</taxon>
        <taxon>Embryophyta</taxon>
        <taxon>Tracheophyta</taxon>
        <taxon>Spermatophyta</taxon>
        <taxon>Magnoliopsida</taxon>
        <taxon>eudicotyledons</taxon>
        <taxon>Gunneridae</taxon>
        <taxon>Pentapetalae</taxon>
        <taxon>asterids</taxon>
        <taxon>lamiids</taxon>
        <taxon>Gentianales</taxon>
        <taxon>Apocynaceae</taxon>
        <taxon>Rauvolfioideae</taxon>
        <taxon>Vinceae</taxon>
        <taxon>Catharanthinae</taxon>
        <taxon>Catharanthus</taxon>
    </lineage>
</organism>
<evidence type="ECO:0000313" key="1">
    <source>
        <dbReference type="EMBL" id="KAI5647397.1"/>
    </source>
</evidence>